<sequence>MSEADHLSTANCAFSSADFEELLSAEGAVDIDRLREASRTGIPSSVRGEVWKYLLGVSCPDNTENFATQRSLFEEFNRVQQRTVEDTDPTRQLSPDLLKQLRAEIRRHFAFLQRQFEENDDEWDNMSPAMFGQQIPTIERIVSSQHDNNVNDGSIDGTQLSSCGSTIATGSGVPYDVERLFLLERLILMHISAKNVELDLSAVYLLAPFLHCMPDPCSVYFSFLALQDYIESIESAGMDRILAKFIMLFRTFEPDLCSHFEDEELRPNEWAIPWLRHLLCAELPFFCVLRLWDTYFALSSDLELHMFVCLAILSLCKESLLECDYSELKGSLQQLPTLDVDHLLALANNMQNQARAAWNI</sequence>
<dbReference type="PROSITE" id="PS50086">
    <property type="entry name" value="TBC_RABGAP"/>
    <property type="match status" value="1"/>
</dbReference>
<evidence type="ECO:0000313" key="2">
    <source>
        <dbReference type="EMBL" id="CRZ11032.1"/>
    </source>
</evidence>
<protein>
    <recommendedName>
        <fullName evidence="1">Rab-GAP TBC domain-containing protein</fullName>
    </recommendedName>
</protein>
<name>A0A0H5RBN5_9EUKA</name>
<dbReference type="Gene3D" id="1.10.10.750">
    <property type="entry name" value="Ypt/Rab-GAP domain of gyp1p, domain 1"/>
    <property type="match status" value="1"/>
</dbReference>
<dbReference type="SMART" id="SM00164">
    <property type="entry name" value="TBC"/>
    <property type="match status" value="1"/>
</dbReference>
<proteinExistence type="predicted"/>
<dbReference type="InterPro" id="IPR000195">
    <property type="entry name" value="Rab-GAP-TBC_dom"/>
</dbReference>
<dbReference type="PANTHER" id="PTHR22957">
    <property type="entry name" value="TBC1 DOMAIN FAMILY MEMBER GTPASE-ACTIVATING PROTEIN"/>
    <property type="match status" value="1"/>
</dbReference>
<organism evidence="2">
    <name type="scientific">Spongospora subterranea</name>
    <dbReference type="NCBI Taxonomy" id="70186"/>
    <lineage>
        <taxon>Eukaryota</taxon>
        <taxon>Sar</taxon>
        <taxon>Rhizaria</taxon>
        <taxon>Endomyxa</taxon>
        <taxon>Phytomyxea</taxon>
        <taxon>Plasmodiophorida</taxon>
        <taxon>Plasmodiophoridae</taxon>
        <taxon>Spongospora</taxon>
    </lineage>
</organism>
<dbReference type="InterPro" id="IPR035969">
    <property type="entry name" value="Rab-GAP_TBC_sf"/>
</dbReference>
<dbReference type="EMBL" id="HACM01010590">
    <property type="protein sequence ID" value="CRZ11032.1"/>
    <property type="molecule type" value="Transcribed_RNA"/>
</dbReference>
<dbReference type="Gene3D" id="1.10.472.80">
    <property type="entry name" value="Ypt/Rab-GAP domain of gyp1p, domain 3"/>
    <property type="match status" value="1"/>
</dbReference>
<dbReference type="PANTHER" id="PTHR22957:SF268">
    <property type="entry name" value="ANKYRIN REPEAT-CONTAINING PROTEIN"/>
    <property type="match status" value="1"/>
</dbReference>
<dbReference type="Pfam" id="PF00566">
    <property type="entry name" value="RabGAP-TBC"/>
    <property type="match status" value="1"/>
</dbReference>
<reference evidence="2" key="1">
    <citation type="submission" date="2015-04" db="EMBL/GenBank/DDBJ databases">
        <title>The genome sequence of the plant pathogenic Rhizarian Plasmodiophora brassicae reveals insights in its biotrophic life cycle and the origin of chitin synthesis.</title>
        <authorList>
            <person name="Schwelm A."/>
            <person name="Fogelqvist J."/>
            <person name="Knaust A."/>
            <person name="Julke S."/>
            <person name="Lilja T."/>
            <person name="Dhandapani V."/>
            <person name="Bonilla-Rosso G."/>
            <person name="Karlsson M."/>
            <person name="Shevchenko A."/>
            <person name="Choi S.R."/>
            <person name="Kim H.G."/>
            <person name="Park J.Y."/>
            <person name="Lim Y.P."/>
            <person name="Ludwig-Muller J."/>
            <person name="Dixelius C."/>
        </authorList>
    </citation>
    <scope>NUCLEOTIDE SEQUENCE</scope>
    <source>
        <tissue evidence="2">Potato root galls</tissue>
    </source>
</reference>
<dbReference type="SUPFAM" id="SSF47923">
    <property type="entry name" value="Ypt/Rab-GAP domain of gyp1p"/>
    <property type="match status" value="2"/>
</dbReference>
<evidence type="ECO:0000259" key="1">
    <source>
        <dbReference type="PROSITE" id="PS50086"/>
    </source>
</evidence>
<feature type="domain" description="Rab-GAP TBC" evidence="1">
    <location>
        <begin position="41"/>
        <end position="299"/>
    </location>
</feature>
<dbReference type="AlphaFoldDB" id="A0A0H5RBN5"/>
<accession>A0A0H5RBN5</accession>
<dbReference type="GO" id="GO:0005096">
    <property type="term" value="F:GTPase activator activity"/>
    <property type="evidence" value="ECO:0007669"/>
    <property type="project" value="TreeGrafter"/>
</dbReference>